<feature type="compositionally biased region" description="Gly residues" evidence="7">
    <location>
        <begin position="19"/>
        <end position="31"/>
    </location>
</feature>
<dbReference type="AlphaFoldDB" id="A0A1I8QAF4"/>
<dbReference type="Pfam" id="PF00170">
    <property type="entry name" value="bZIP_1"/>
    <property type="match status" value="1"/>
</dbReference>
<dbReference type="SMART" id="SM00338">
    <property type="entry name" value="BRLZ"/>
    <property type="match status" value="1"/>
</dbReference>
<dbReference type="EnsemblMetazoa" id="SCAU015367-RH">
    <property type="protein sequence ID" value="SCAU015367-PH"/>
    <property type="gene ID" value="SCAU015367"/>
</dbReference>
<dbReference type="PRINTS" id="PR00041">
    <property type="entry name" value="LEUZIPPRCREB"/>
</dbReference>
<accession>A0A1I8QAF4</accession>
<dbReference type="InterPro" id="IPR003102">
    <property type="entry name" value="CREB1-like_pKID"/>
</dbReference>
<dbReference type="FunFam" id="1.20.5.170:FF:000003">
    <property type="entry name" value="cAMP-responsive element modulator isoform X2"/>
    <property type="match status" value="1"/>
</dbReference>
<dbReference type="PANTHER" id="PTHR45879">
    <property type="entry name" value="CYCLIC AMP RESPONSE ELEMENT-BINDING PROTEIN B"/>
    <property type="match status" value="1"/>
</dbReference>
<dbReference type="OrthoDB" id="5970722at2759"/>
<dbReference type="EnsemblMetazoa" id="SCAU015367-RB">
    <property type="protein sequence ID" value="SCAU015367-PB"/>
    <property type="gene ID" value="SCAU015367"/>
</dbReference>
<keyword evidence="6" id="KW-0175">Coiled coil</keyword>
<keyword evidence="2" id="KW-0805">Transcription regulation</keyword>
<keyword evidence="12" id="KW-1185">Reference proteome</keyword>
<feature type="region of interest" description="Disordered" evidence="7">
    <location>
        <begin position="156"/>
        <end position="211"/>
    </location>
</feature>
<feature type="compositionally biased region" description="Basic and acidic residues" evidence="7">
    <location>
        <begin position="182"/>
        <end position="192"/>
    </location>
</feature>
<dbReference type="EnsemblMetazoa" id="SCAU015367-RO">
    <property type="protein sequence ID" value="SCAU015367-PO"/>
    <property type="gene ID" value="SCAU015367"/>
</dbReference>
<dbReference type="Gene3D" id="1.20.5.170">
    <property type="match status" value="1"/>
</dbReference>
<evidence type="ECO:0000256" key="7">
    <source>
        <dbReference type="SAM" id="MobiDB-lite"/>
    </source>
</evidence>
<protein>
    <recommendedName>
        <fullName evidence="13">BZIP domain-containing protein</fullName>
    </recommendedName>
</protein>
<dbReference type="PROSITE" id="PS50217">
    <property type="entry name" value="BZIP"/>
    <property type="match status" value="1"/>
</dbReference>
<dbReference type="EnsemblMetazoa" id="SCAU015367-RN">
    <property type="protein sequence ID" value="SCAU015367-PN"/>
    <property type="gene ID" value="SCAU015367"/>
</dbReference>
<dbReference type="EnsemblMetazoa" id="SCAU015367-RC">
    <property type="protein sequence ID" value="SCAU015367-PC"/>
    <property type="gene ID" value="SCAU015367"/>
</dbReference>
<evidence type="ECO:0000259" key="8">
    <source>
        <dbReference type="PROSITE" id="PS50217"/>
    </source>
</evidence>
<dbReference type="InterPro" id="IPR001630">
    <property type="entry name" value="Leuzip_CREB"/>
</dbReference>
<dbReference type="CDD" id="cd14690">
    <property type="entry name" value="bZIP_CREB1"/>
    <property type="match status" value="1"/>
</dbReference>
<evidence type="ECO:0000313" key="12">
    <source>
        <dbReference type="Proteomes" id="UP000095300"/>
    </source>
</evidence>
<keyword evidence="4" id="KW-0804">Transcription</keyword>
<evidence type="ECO:0000256" key="3">
    <source>
        <dbReference type="ARBA" id="ARBA00023125"/>
    </source>
</evidence>
<gene>
    <name evidence="11" type="primary">106083228</name>
</gene>
<dbReference type="PROSITE" id="PS50953">
    <property type="entry name" value="KID"/>
    <property type="match status" value="1"/>
</dbReference>
<feature type="coiled-coil region" evidence="6">
    <location>
        <begin position="286"/>
        <end position="320"/>
    </location>
</feature>
<evidence type="ECO:0000259" key="9">
    <source>
        <dbReference type="PROSITE" id="PS50953"/>
    </source>
</evidence>
<dbReference type="EnsemblMetazoa" id="SCAU015367-RG">
    <property type="protein sequence ID" value="SCAU015367-PG"/>
    <property type="gene ID" value="SCAU015367"/>
</dbReference>
<evidence type="ECO:0000256" key="2">
    <source>
        <dbReference type="ARBA" id="ARBA00023015"/>
    </source>
</evidence>
<dbReference type="EnsemblMetazoa" id="SCAU015367-RK">
    <property type="protein sequence ID" value="SCAU015367-PK"/>
    <property type="gene ID" value="SCAU015367"/>
</dbReference>
<dbReference type="SUPFAM" id="SSF57959">
    <property type="entry name" value="Leucine zipper domain"/>
    <property type="match status" value="1"/>
</dbReference>
<dbReference type="STRING" id="35570.A0A1I8QAF4"/>
<dbReference type="EnsemblMetazoa" id="SCAU015367-RF">
    <property type="protein sequence ID" value="SCAU015367-PF"/>
    <property type="gene ID" value="SCAU015367"/>
</dbReference>
<evidence type="ECO:0000256" key="6">
    <source>
        <dbReference type="SAM" id="Coils"/>
    </source>
</evidence>
<proteinExistence type="predicted"/>
<dbReference type="GO" id="GO:0000978">
    <property type="term" value="F:RNA polymerase II cis-regulatory region sequence-specific DNA binding"/>
    <property type="evidence" value="ECO:0007669"/>
    <property type="project" value="TreeGrafter"/>
</dbReference>
<organism evidence="11 12">
    <name type="scientific">Stomoxys calcitrans</name>
    <name type="common">Stable fly</name>
    <name type="synonym">Conops calcitrans</name>
    <dbReference type="NCBI Taxonomy" id="35570"/>
    <lineage>
        <taxon>Eukaryota</taxon>
        <taxon>Metazoa</taxon>
        <taxon>Ecdysozoa</taxon>
        <taxon>Arthropoda</taxon>
        <taxon>Hexapoda</taxon>
        <taxon>Insecta</taxon>
        <taxon>Pterygota</taxon>
        <taxon>Neoptera</taxon>
        <taxon>Endopterygota</taxon>
        <taxon>Diptera</taxon>
        <taxon>Brachycera</taxon>
        <taxon>Muscomorpha</taxon>
        <taxon>Muscoidea</taxon>
        <taxon>Muscidae</taxon>
        <taxon>Stomoxys</taxon>
    </lineage>
</organism>
<dbReference type="EnsemblMetazoa" id="SCAU015367-RM">
    <property type="protein sequence ID" value="SCAU015367-PM"/>
    <property type="gene ID" value="SCAU015367"/>
</dbReference>
<feature type="domain" description="BZIP" evidence="8">
    <location>
        <begin position="268"/>
        <end position="327"/>
    </location>
</feature>
<dbReference type="GO" id="GO:0005634">
    <property type="term" value="C:nucleus"/>
    <property type="evidence" value="ECO:0007669"/>
    <property type="project" value="UniProtKB-SubCell"/>
</dbReference>
<dbReference type="EnsemblMetazoa" id="SCAU015367-RE">
    <property type="protein sequence ID" value="SCAU015367-PE"/>
    <property type="gene ID" value="SCAU015367"/>
</dbReference>
<keyword evidence="5" id="KW-0539">Nucleus</keyword>
<dbReference type="InterPro" id="IPR004827">
    <property type="entry name" value="bZIP"/>
</dbReference>
<comment type="subcellular location">
    <subcellularLocation>
        <location evidence="1">Nucleus</location>
    </subcellularLocation>
</comment>
<evidence type="ECO:0000256" key="5">
    <source>
        <dbReference type="ARBA" id="ARBA00023242"/>
    </source>
</evidence>
<reference evidence="10 12" key="1">
    <citation type="submission" date="2015-05" db="EMBL/GenBank/DDBJ databases">
        <authorList>
            <person name="Wilson R.K."/>
            <person name="Warren W.C."/>
            <person name="Olafson P."/>
        </authorList>
    </citation>
    <scope>NUCLEOTIDE SEQUENCE [LARGE SCALE GENOMIC DNA]</scope>
    <source>
        <strain evidence="10 12">USDA</strain>
    </source>
</reference>
<feature type="domain" description="KID" evidence="9">
    <location>
        <begin position="163"/>
        <end position="222"/>
    </location>
</feature>
<dbReference type="PROSITE" id="PS00036">
    <property type="entry name" value="BZIP_BASIC"/>
    <property type="match status" value="1"/>
</dbReference>
<evidence type="ECO:0000256" key="1">
    <source>
        <dbReference type="ARBA" id="ARBA00004123"/>
    </source>
</evidence>
<feature type="compositionally biased region" description="Low complexity" evidence="7">
    <location>
        <begin position="8"/>
        <end position="18"/>
    </location>
</feature>
<sequence>MDSIVEENGNSSNNIDDTSGGGGSTGGGGGHNLSTSLQQPATVQATQMNLTNSNSVQPPSQSSVPVSISVAAAAAAALAANSALTTTSNVVQYLPNPHSLPVQSVIQAANQSSVIQTAAGNNSQTHVAIPKGTVVYKNNATVIHTTSGNAVQLPPHFPCKIKPEPNTHPLDTNSEDSYTDDDSPRGRRELTRRPSYNKIYSEISGPDITGGTNLQMSDNVGIPALATGSAGPAPGTLIHLPAENTSTYYLSNRMTFSNNNVMVPEDQTRKREIRLQKNREAARECRRKKKEYIKCLENRVAVLENQNKALIEELKSLKELYCQTKND</sequence>
<dbReference type="Pfam" id="PF02173">
    <property type="entry name" value="pKID"/>
    <property type="match status" value="1"/>
</dbReference>
<evidence type="ECO:0000313" key="11">
    <source>
        <dbReference type="EnsemblMetazoa" id="SCAU015367-PI"/>
    </source>
</evidence>
<dbReference type="EnsemblMetazoa" id="SCAU015367-RI">
    <property type="protein sequence ID" value="SCAU015367-PI"/>
    <property type="gene ID" value="SCAU015367"/>
</dbReference>
<evidence type="ECO:0000313" key="10">
    <source>
        <dbReference type="EnsemblMetazoa" id="SCAU015367-PB"/>
    </source>
</evidence>
<dbReference type="InterPro" id="IPR046347">
    <property type="entry name" value="bZIP_sf"/>
</dbReference>
<feature type="region of interest" description="Disordered" evidence="7">
    <location>
        <begin position="1"/>
        <end position="36"/>
    </location>
</feature>
<evidence type="ECO:0008006" key="13">
    <source>
        <dbReference type="Google" id="ProtNLM"/>
    </source>
</evidence>
<keyword evidence="3" id="KW-0238">DNA-binding</keyword>
<dbReference type="GO" id="GO:0005667">
    <property type="term" value="C:transcription regulator complex"/>
    <property type="evidence" value="ECO:0007669"/>
    <property type="project" value="TreeGrafter"/>
</dbReference>
<dbReference type="GO" id="GO:0000981">
    <property type="term" value="F:DNA-binding transcription factor activity, RNA polymerase II-specific"/>
    <property type="evidence" value="ECO:0007669"/>
    <property type="project" value="TreeGrafter"/>
</dbReference>
<evidence type="ECO:0000256" key="4">
    <source>
        <dbReference type="ARBA" id="ARBA00023163"/>
    </source>
</evidence>
<dbReference type="PANTHER" id="PTHR45879:SF3">
    <property type="entry name" value="CYCLIC AMP RESPONSE ELEMENT-BINDING PROTEIN B"/>
    <property type="match status" value="1"/>
</dbReference>
<dbReference type="EnsemblMetazoa" id="SCAU015367-RJ">
    <property type="protein sequence ID" value="SCAU015367-PJ"/>
    <property type="gene ID" value="SCAU015367"/>
</dbReference>
<reference evidence="11" key="2">
    <citation type="submission" date="2020-05" db="UniProtKB">
        <authorList>
            <consortium name="EnsemblMetazoa"/>
        </authorList>
    </citation>
    <scope>IDENTIFICATION</scope>
    <source>
        <strain evidence="11">USDA</strain>
    </source>
</reference>
<dbReference type="VEuPathDB" id="VectorBase:SCAU015367"/>
<dbReference type="EnsemblMetazoa" id="SCAU015367-RD">
    <property type="protein sequence ID" value="SCAU015367-PD"/>
    <property type="gene ID" value="SCAU015367"/>
</dbReference>
<dbReference type="EnsemblMetazoa" id="SCAU015367-RP">
    <property type="protein sequence ID" value="SCAU015367-PP"/>
    <property type="gene ID" value="SCAU015367"/>
</dbReference>
<dbReference type="Proteomes" id="UP000095300">
    <property type="component" value="Unassembled WGS sequence"/>
</dbReference>
<name>A0A1I8QAF4_STOCA</name>